<keyword evidence="6" id="KW-1185">Reference proteome</keyword>
<feature type="region of interest" description="Disordered" evidence="2">
    <location>
        <begin position="558"/>
        <end position="579"/>
    </location>
</feature>
<evidence type="ECO:0008006" key="7">
    <source>
        <dbReference type="Google" id="ProtNLM"/>
    </source>
</evidence>
<sequence length="593" mass="62519">MLGVKFAPTLFWALSLLLFPVVLSTPSSPLDVSIRTRNLPGHSDQDTFLAIRRRFAASPAAGHMWQTVPRPSIHTGPMFPSSHCNGGVSIHCTKCYVRGVASVQLTVDSNGFNLNQTITELKSEIEQEIDNLTTTVFDAAEQFIDNFELFGDRPISFDNYTIDADFDIDIPALPECQLKFQFDGLELYLELGISFNGTYTIPIFKSQSSMGISVGDELLLGVVLTIDLILSVDADIELGGGFHINNGAAFEFLPVTVFINEVVLTAVLRLGIRAGIDVSTPELQVSNWLAKKVDGWSMGAGVEVGVFAHVAELLTSISPADPEKDSDCQLAMRQEYTLAVGANADATAHFGDNTWGPQVETTTPIFYTTMSDGCAAAGVTATVAAALAGRAGGSQDNDLVSTTTTETEVKYTGVSCIETGRVNCPMSLQKTLVKEVTLTLSTAVSSGQDVDWDDVTAAVSGRGGGVGGQTVEFGAGVKRFGGTSGVPTSFVPPSETGPGSGGFEVGGDGSLLISADGGLSTIGKIVIGVSVGVGVPVLVGLIVGIWCCCRKRRQKREPVGPGMAMAVGPSQQQTRYYEDGSKPTGNVVYQVAT</sequence>
<keyword evidence="3" id="KW-0812">Transmembrane</keyword>
<feature type="signal peptide" evidence="4">
    <location>
        <begin position="1"/>
        <end position="24"/>
    </location>
</feature>
<evidence type="ECO:0000256" key="4">
    <source>
        <dbReference type="SAM" id="SignalP"/>
    </source>
</evidence>
<evidence type="ECO:0000313" key="6">
    <source>
        <dbReference type="Proteomes" id="UP001301769"/>
    </source>
</evidence>
<feature type="transmembrane region" description="Helical" evidence="3">
    <location>
        <begin position="525"/>
        <end position="548"/>
    </location>
</feature>
<dbReference type="EMBL" id="MU858105">
    <property type="protein sequence ID" value="KAK4213651.1"/>
    <property type="molecule type" value="Genomic_DNA"/>
</dbReference>
<proteinExistence type="predicted"/>
<accession>A0AAN7B5L1</accession>
<keyword evidence="4" id="KW-0732">Signal</keyword>
<reference evidence="5" key="1">
    <citation type="journal article" date="2023" name="Mol. Phylogenet. Evol.">
        <title>Genome-scale phylogeny and comparative genomics of the fungal order Sordariales.</title>
        <authorList>
            <person name="Hensen N."/>
            <person name="Bonometti L."/>
            <person name="Westerberg I."/>
            <person name="Brannstrom I.O."/>
            <person name="Guillou S."/>
            <person name="Cros-Aarteil S."/>
            <person name="Calhoun S."/>
            <person name="Haridas S."/>
            <person name="Kuo A."/>
            <person name="Mondo S."/>
            <person name="Pangilinan J."/>
            <person name="Riley R."/>
            <person name="LaButti K."/>
            <person name="Andreopoulos B."/>
            <person name="Lipzen A."/>
            <person name="Chen C."/>
            <person name="Yan M."/>
            <person name="Daum C."/>
            <person name="Ng V."/>
            <person name="Clum A."/>
            <person name="Steindorff A."/>
            <person name="Ohm R.A."/>
            <person name="Martin F."/>
            <person name="Silar P."/>
            <person name="Natvig D.O."/>
            <person name="Lalanne C."/>
            <person name="Gautier V."/>
            <person name="Ament-Velasquez S.L."/>
            <person name="Kruys A."/>
            <person name="Hutchinson M.I."/>
            <person name="Powell A.J."/>
            <person name="Barry K."/>
            <person name="Miller A.N."/>
            <person name="Grigoriev I.V."/>
            <person name="Debuchy R."/>
            <person name="Gladieux P."/>
            <person name="Hiltunen Thoren M."/>
            <person name="Johannesson H."/>
        </authorList>
    </citation>
    <scope>NUCLEOTIDE SEQUENCE</scope>
    <source>
        <strain evidence="5">PSN293</strain>
    </source>
</reference>
<gene>
    <name evidence="5" type="ORF">QBC37DRAFT_482849</name>
</gene>
<organism evidence="5 6">
    <name type="scientific">Rhypophila decipiens</name>
    <dbReference type="NCBI Taxonomy" id="261697"/>
    <lineage>
        <taxon>Eukaryota</taxon>
        <taxon>Fungi</taxon>
        <taxon>Dikarya</taxon>
        <taxon>Ascomycota</taxon>
        <taxon>Pezizomycotina</taxon>
        <taxon>Sordariomycetes</taxon>
        <taxon>Sordariomycetidae</taxon>
        <taxon>Sordariales</taxon>
        <taxon>Naviculisporaceae</taxon>
        <taxon>Rhypophila</taxon>
    </lineage>
</organism>
<feature type="coiled-coil region" evidence="1">
    <location>
        <begin position="115"/>
        <end position="142"/>
    </location>
</feature>
<evidence type="ECO:0000256" key="1">
    <source>
        <dbReference type="SAM" id="Coils"/>
    </source>
</evidence>
<evidence type="ECO:0000256" key="3">
    <source>
        <dbReference type="SAM" id="Phobius"/>
    </source>
</evidence>
<evidence type="ECO:0000313" key="5">
    <source>
        <dbReference type="EMBL" id="KAK4213651.1"/>
    </source>
</evidence>
<keyword evidence="1" id="KW-0175">Coiled coil</keyword>
<evidence type="ECO:0000256" key="2">
    <source>
        <dbReference type="SAM" id="MobiDB-lite"/>
    </source>
</evidence>
<name>A0AAN7B5L1_9PEZI</name>
<keyword evidence="3" id="KW-1133">Transmembrane helix</keyword>
<reference evidence="5" key="2">
    <citation type="submission" date="2023-05" db="EMBL/GenBank/DDBJ databases">
        <authorList>
            <consortium name="Lawrence Berkeley National Laboratory"/>
            <person name="Steindorff A."/>
            <person name="Hensen N."/>
            <person name="Bonometti L."/>
            <person name="Westerberg I."/>
            <person name="Brannstrom I.O."/>
            <person name="Guillou S."/>
            <person name="Cros-Aarteil S."/>
            <person name="Calhoun S."/>
            <person name="Haridas S."/>
            <person name="Kuo A."/>
            <person name="Mondo S."/>
            <person name="Pangilinan J."/>
            <person name="Riley R."/>
            <person name="Labutti K."/>
            <person name="Andreopoulos B."/>
            <person name="Lipzen A."/>
            <person name="Chen C."/>
            <person name="Yanf M."/>
            <person name="Daum C."/>
            <person name="Ng V."/>
            <person name="Clum A."/>
            <person name="Ohm R."/>
            <person name="Martin F."/>
            <person name="Silar P."/>
            <person name="Natvig D."/>
            <person name="Lalanne C."/>
            <person name="Gautier V."/>
            <person name="Ament-Velasquez S.L."/>
            <person name="Kruys A."/>
            <person name="Hutchinson M.I."/>
            <person name="Powell A.J."/>
            <person name="Barry K."/>
            <person name="Miller A.N."/>
            <person name="Grigoriev I.V."/>
            <person name="Debuchy R."/>
            <person name="Gladieux P."/>
            <person name="Thoren M.H."/>
            <person name="Johannesson H."/>
        </authorList>
    </citation>
    <scope>NUCLEOTIDE SEQUENCE</scope>
    <source>
        <strain evidence="5">PSN293</strain>
    </source>
</reference>
<feature type="chain" id="PRO_5042839701" description="Mid2 domain-containing protein" evidence="4">
    <location>
        <begin position="25"/>
        <end position="593"/>
    </location>
</feature>
<dbReference type="Proteomes" id="UP001301769">
    <property type="component" value="Unassembled WGS sequence"/>
</dbReference>
<comment type="caution">
    <text evidence="5">The sequence shown here is derived from an EMBL/GenBank/DDBJ whole genome shotgun (WGS) entry which is preliminary data.</text>
</comment>
<keyword evidence="3" id="KW-0472">Membrane</keyword>
<dbReference type="AlphaFoldDB" id="A0AAN7B5L1"/>
<protein>
    <recommendedName>
        <fullName evidence="7">Mid2 domain-containing protein</fullName>
    </recommendedName>
</protein>